<evidence type="ECO:0000313" key="3">
    <source>
        <dbReference type="Proteomes" id="UP000419743"/>
    </source>
</evidence>
<keyword evidence="1" id="KW-0812">Transmembrane</keyword>
<dbReference type="PROSITE" id="PS51257">
    <property type="entry name" value="PROKAR_LIPOPROTEIN"/>
    <property type="match status" value="1"/>
</dbReference>
<protein>
    <recommendedName>
        <fullName evidence="4">Integral membrane protein</fullName>
    </recommendedName>
</protein>
<sequence length="131" mass="13863">MRADDRAGTTLHDVSVVSWIIVGCCLVLAVWALVLAVRNTSVTFNQLIGAGVIEVALIAQMIVAGVSLGGGHELGDPVTFWGYLITALVMMPVAAVVAFAERSRWSSVVLAVAGAVLIVMQIRVNQVWMTS</sequence>
<dbReference type="EMBL" id="CACRYJ010000067">
    <property type="protein sequence ID" value="VZO39980.1"/>
    <property type="molecule type" value="Genomic_DNA"/>
</dbReference>
<feature type="transmembrane region" description="Helical" evidence="1">
    <location>
        <begin position="107"/>
        <end position="124"/>
    </location>
</feature>
<feature type="transmembrane region" description="Helical" evidence="1">
    <location>
        <begin position="16"/>
        <end position="35"/>
    </location>
</feature>
<keyword evidence="3" id="KW-1185">Reference proteome</keyword>
<organism evidence="2 3">
    <name type="scientific">Occultella aeris</name>
    <dbReference type="NCBI Taxonomy" id="2761496"/>
    <lineage>
        <taxon>Bacteria</taxon>
        <taxon>Bacillati</taxon>
        <taxon>Actinomycetota</taxon>
        <taxon>Actinomycetes</taxon>
        <taxon>Micrococcales</taxon>
        <taxon>Ruaniaceae</taxon>
        <taxon>Occultella</taxon>
    </lineage>
</organism>
<evidence type="ECO:0000313" key="2">
    <source>
        <dbReference type="EMBL" id="VZO39980.1"/>
    </source>
</evidence>
<reference evidence="2 3" key="1">
    <citation type="submission" date="2019-11" db="EMBL/GenBank/DDBJ databases">
        <authorList>
            <person name="Criscuolo A."/>
        </authorList>
    </citation>
    <scope>NUCLEOTIDE SEQUENCE [LARGE SCALE GENOMIC DNA]</scope>
    <source>
        <strain evidence="2">CIP111667</strain>
    </source>
</reference>
<feature type="transmembrane region" description="Helical" evidence="1">
    <location>
        <begin position="47"/>
        <end position="68"/>
    </location>
</feature>
<dbReference type="AlphaFoldDB" id="A0A7M4DR86"/>
<keyword evidence="1" id="KW-0472">Membrane</keyword>
<name>A0A7M4DR86_9MICO</name>
<accession>A0A7M4DR86</accession>
<gene>
    <name evidence="2" type="ORF">HALOF300_04681</name>
</gene>
<evidence type="ECO:0008006" key="4">
    <source>
        <dbReference type="Google" id="ProtNLM"/>
    </source>
</evidence>
<proteinExistence type="predicted"/>
<feature type="transmembrane region" description="Helical" evidence="1">
    <location>
        <begin position="80"/>
        <end position="100"/>
    </location>
</feature>
<evidence type="ECO:0000256" key="1">
    <source>
        <dbReference type="SAM" id="Phobius"/>
    </source>
</evidence>
<dbReference type="Proteomes" id="UP000419743">
    <property type="component" value="Unassembled WGS sequence"/>
</dbReference>
<comment type="caution">
    <text evidence="2">The sequence shown here is derived from an EMBL/GenBank/DDBJ whole genome shotgun (WGS) entry which is preliminary data.</text>
</comment>
<keyword evidence="1" id="KW-1133">Transmembrane helix</keyword>